<protein>
    <submittedName>
        <fullName evidence="4">Sortase A</fullName>
        <ecNumber evidence="4">3.4.22.70</ecNumber>
    </submittedName>
</protein>
<dbReference type="EMBL" id="JACJIA010000002">
    <property type="protein sequence ID" value="MBA8950250.1"/>
    <property type="molecule type" value="Genomic_DNA"/>
</dbReference>
<dbReference type="GO" id="GO:0016787">
    <property type="term" value="F:hydrolase activity"/>
    <property type="evidence" value="ECO:0007669"/>
    <property type="project" value="UniProtKB-KW"/>
</dbReference>
<evidence type="ECO:0000256" key="2">
    <source>
        <dbReference type="PIRSR" id="PIRSR605754-1"/>
    </source>
</evidence>
<dbReference type="EC" id="3.4.22.70" evidence="4"/>
<proteinExistence type="predicted"/>
<organism evidence="4 5">
    <name type="scientific">Actinomadura namibiensis</name>
    <dbReference type="NCBI Taxonomy" id="182080"/>
    <lineage>
        <taxon>Bacteria</taxon>
        <taxon>Bacillati</taxon>
        <taxon>Actinomycetota</taxon>
        <taxon>Actinomycetes</taxon>
        <taxon>Streptosporangiales</taxon>
        <taxon>Thermomonosporaceae</taxon>
        <taxon>Actinomadura</taxon>
    </lineage>
</organism>
<keyword evidence="5" id="KW-1185">Reference proteome</keyword>
<feature type="active site" description="Proton donor/acceptor" evidence="2">
    <location>
        <position position="86"/>
    </location>
</feature>
<dbReference type="AlphaFoldDB" id="A0A7W3LLJ6"/>
<dbReference type="InterPro" id="IPR005754">
    <property type="entry name" value="Sortase"/>
</dbReference>
<gene>
    <name evidence="4" type="ORF">HNR61_001863</name>
</gene>
<evidence type="ECO:0000256" key="3">
    <source>
        <dbReference type="SAM" id="SignalP"/>
    </source>
</evidence>
<dbReference type="SUPFAM" id="SSF63817">
    <property type="entry name" value="Sortase"/>
    <property type="match status" value="1"/>
</dbReference>
<keyword evidence="3" id="KW-0732">Signal</keyword>
<evidence type="ECO:0000256" key="1">
    <source>
        <dbReference type="ARBA" id="ARBA00022801"/>
    </source>
</evidence>
<dbReference type="CDD" id="cd05830">
    <property type="entry name" value="Sortase_E"/>
    <property type="match status" value="1"/>
</dbReference>
<comment type="caution">
    <text evidence="4">The sequence shown here is derived from an EMBL/GenBank/DDBJ whole genome shotgun (WGS) entry which is preliminary data.</text>
</comment>
<dbReference type="Gene3D" id="2.40.260.10">
    <property type="entry name" value="Sortase"/>
    <property type="match status" value="1"/>
</dbReference>
<dbReference type="NCBIfam" id="TIGR01076">
    <property type="entry name" value="sortase_fam"/>
    <property type="match status" value="1"/>
</dbReference>
<keyword evidence="1 4" id="KW-0378">Hydrolase</keyword>
<dbReference type="InterPro" id="IPR042003">
    <property type="entry name" value="Sortase_E"/>
</dbReference>
<feature type="active site" description="Acyl-thioester intermediate" evidence="2">
    <location>
        <position position="154"/>
    </location>
</feature>
<reference evidence="4 5" key="1">
    <citation type="submission" date="2020-08" db="EMBL/GenBank/DDBJ databases">
        <title>Genomic Encyclopedia of Type Strains, Phase IV (KMG-IV): sequencing the most valuable type-strain genomes for metagenomic binning, comparative biology and taxonomic classification.</title>
        <authorList>
            <person name="Goeker M."/>
        </authorList>
    </citation>
    <scope>NUCLEOTIDE SEQUENCE [LARGE SCALE GENOMIC DNA]</scope>
    <source>
        <strain evidence="4 5">DSM 44197</strain>
    </source>
</reference>
<dbReference type="Proteomes" id="UP000572680">
    <property type="component" value="Unassembled WGS sequence"/>
</dbReference>
<dbReference type="InterPro" id="IPR023365">
    <property type="entry name" value="Sortase_dom-sf"/>
</dbReference>
<dbReference type="Pfam" id="PF04203">
    <property type="entry name" value="Sortase"/>
    <property type="match status" value="1"/>
</dbReference>
<evidence type="ECO:0000313" key="5">
    <source>
        <dbReference type="Proteomes" id="UP000572680"/>
    </source>
</evidence>
<name>A0A7W3LLJ6_ACTNM</name>
<evidence type="ECO:0000313" key="4">
    <source>
        <dbReference type="EMBL" id="MBA8950250.1"/>
    </source>
</evidence>
<dbReference type="RefSeq" id="WP_182842700.1">
    <property type="nucleotide sequence ID" value="NZ_BAAALP010000035.1"/>
</dbReference>
<feature type="chain" id="PRO_5038883851" evidence="3">
    <location>
        <begin position="23"/>
        <end position="177"/>
    </location>
</feature>
<feature type="signal peptide" evidence="3">
    <location>
        <begin position="1"/>
        <end position="22"/>
    </location>
</feature>
<sequence length="177" mass="19407">MIRRRRLVAAAVLAGFATGVVWSPARVDATRTDSNAFVVAHMRIPRIGLSVKAREGVDRRTLWRGVGHYPGTQMPGQVGNAVFLGHRTTGRAPFADLDRLRRGDRITVRSGGRSRDYSVTAVRIGPANAWSALAPVPFHPRRRAVESMITLITCHPKGSDRKRLIVTARQNRTPAGA</sequence>
<accession>A0A7W3LLJ6</accession>